<evidence type="ECO:0000256" key="1">
    <source>
        <dbReference type="SAM" id="SignalP"/>
    </source>
</evidence>
<dbReference type="eggNOG" id="ENOG502THNM">
    <property type="taxonomic scope" value="Eukaryota"/>
</dbReference>
<dbReference type="AlphaFoldDB" id="A0A1I7V2S0"/>
<dbReference type="Proteomes" id="UP000095282">
    <property type="component" value="Unplaced"/>
</dbReference>
<accession>A0A1I7V2S0</accession>
<dbReference type="Pfam" id="PF01579">
    <property type="entry name" value="DUF19"/>
    <property type="match status" value="1"/>
</dbReference>
<evidence type="ECO:0000313" key="3">
    <source>
        <dbReference type="Proteomes" id="UP000095282"/>
    </source>
</evidence>
<feature type="signal peptide" evidence="1">
    <location>
        <begin position="1"/>
        <end position="15"/>
    </location>
</feature>
<sequence length="133" mass="14946">MILLIFLLLPIGLNSFFIPPENFQKCTLDESLGVILCIAPVTGLFQDNIKLQNITRARGIRIVDECRNATTCLSQYKCVTDVKIDKVFNLLCDAVSYFSTDFADCQKKLVAQMPPCMRDAEKTLLRSHKASLV</sequence>
<protein>
    <submittedName>
        <fullName evidence="4">DUF19 domain-containing protein</fullName>
    </submittedName>
</protein>
<feature type="domain" description="T20D4.11-like" evidence="2">
    <location>
        <begin position="26"/>
        <end position="122"/>
    </location>
</feature>
<proteinExistence type="predicted"/>
<feature type="chain" id="PRO_5013108383" evidence="1">
    <location>
        <begin position="16"/>
        <end position="133"/>
    </location>
</feature>
<evidence type="ECO:0000313" key="4">
    <source>
        <dbReference type="WBParaSite" id="Csp11.Scaffold630.g21809.t1"/>
    </source>
</evidence>
<dbReference type="InterPro" id="IPR002542">
    <property type="entry name" value="T20D4.11-like_dom"/>
</dbReference>
<organism evidence="3 4">
    <name type="scientific">Caenorhabditis tropicalis</name>
    <dbReference type="NCBI Taxonomy" id="1561998"/>
    <lineage>
        <taxon>Eukaryota</taxon>
        <taxon>Metazoa</taxon>
        <taxon>Ecdysozoa</taxon>
        <taxon>Nematoda</taxon>
        <taxon>Chromadorea</taxon>
        <taxon>Rhabditida</taxon>
        <taxon>Rhabditina</taxon>
        <taxon>Rhabditomorpha</taxon>
        <taxon>Rhabditoidea</taxon>
        <taxon>Rhabditidae</taxon>
        <taxon>Peloderinae</taxon>
        <taxon>Caenorhabditis</taxon>
    </lineage>
</organism>
<reference evidence="4" key="1">
    <citation type="submission" date="2016-11" db="UniProtKB">
        <authorList>
            <consortium name="WormBaseParasite"/>
        </authorList>
    </citation>
    <scope>IDENTIFICATION</scope>
</reference>
<keyword evidence="3" id="KW-1185">Reference proteome</keyword>
<keyword evidence="1" id="KW-0732">Signal</keyword>
<name>A0A1I7V2S0_9PELO</name>
<dbReference type="WBParaSite" id="Csp11.Scaffold630.g21809.t1">
    <property type="protein sequence ID" value="Csp11.Scaffold630.g21809.t1"/>
    <property type="gene ID" value="Csp11.Scaffold630.g21809"/>
</dbReference>
<evidence type="ECO:0000259" key="2">
    <source>
        <dbReference type="Pfam" id="PF01579"/>
    </source>
</evidence>